<dbReference type="Proteomes" id="UP000234661">
    <property type="component" value="Unassembled WGS sequence"/>
</dbReference>
<organism evidence="2 3">
    <name type="scientific">Klebsiella michiganensis</name>
    <dbReference type="NCBI Taxonomy" id="1134687"/>
    <lineage>
        <taxon>Bacteria</taxon>
        <taxon>Pseudomonadati</taxon>
        <taxon>Pseudomonadota</taxon>
        <taxon>Gammaproteobacteria</taxon>
        <taxon>Enterobacterales</taxon>
        <taxon>Enterobacteriaceae</taxon>
        <taxon>Klebsiella/Raoultella group</taxon>
        <taxon>Klebsiella</taxon>
    </lineage>
</organism>
<reference evidence="2 3" key="1">
    <citation type="submission" date="2017-11" db="EMBL/GenBank/DDBJ databases">
        <authorList>
            <person name="Han C.G."/>
        </authorList>
    </citation>
    <scope>NUCLEOTIDE SEQUENCE [LARGE SCALE GENOMIC DNA]</scope>
    <source>
        <strain evidence="2 3">A2</strain>
    </source>
</reference>
<dbReference type="Gene3D" id="2.60.120.200">
    <property type="match status" value="1"/>
</dbReference>
<dbReference type="InterPro" id="IPR013320">
    <property type="entry name" value="ConA-like_dom_sf"/>
</dbReference>
<dbReference type="AlphaFoldDB" id="A0A2J4YLX4"/>
<dbReference type="SUPFAM" id="SSF49899">
    <property type="entry name" value="Concanavalin A-like lectins/glucanases"/>
    <property type="match status" value="1"/>
</dbReference>
<feature type="domain" description="Beta-xylosidase C-terminal Concanavalin A-like" evidence="1">
    <location>
        <begin position="1"/>
        <end position="121"/>
    </location>
</feature>
<feature type="non-terminal residue" evidence="2">
    <location>
        <position position="1"/>
    </location>
</feature>
<gene>
    <name evidence="2" type="ORF">CWM85_28055</name>
</gene>
<protein>
    <submittedName>
        <fullName evidence="2">Glycoside hydrolase family 43 protein</fullName>
    </submittedName>
</protein>
<evidence type="ECO:0000313" key="2">
    <source>
        <dbReference type="EMBL" id="PLM51808.1"/>
    </source>
</evidence>
<dbReference type="EMBL" id="PIET01001216">
    <property type="protein sequence ID" value="PLM51808.1"/>
    <property type="molecule type" value="Genomic_DNA"/>
</dbReference>
<evidence type="ECO:0000259" key="1">
    <source>
        <dbReference type="Pfam" id="PF17851"/>
    </source>
</evidence>
<accession>A0A2J4YLX4</accession>
<evidence type="ECO:0000313" key="3">
    <source>
        <dbReference type="Proteomes" id="UP000234661"/>
    </source>
</evidence>
<comment type="caution">
    <text evidence="2">The sequence shown here is derived from an EMBL/GenBank/DDBJ whole genome shotgun (WGS) entry which is preliminary data.</text>
</comment>
<sequence length="129" mass="14808">LTLYYDNMNYLFLHKTWDEASGAAQLAIIYMDNGERHDDPQKIRLAEGEVYLAMAINGREIQCSWSADGEKYQNIGAVYDTSHFSDEYSRYGEFTGAFVGMACVDSMLHRKEALFDFFSYRAVEDAIIE</sequence>
<dbReference type="GO" id="GO:0016787">
    <property type="term" value="F:hydrolase activity"/>
    <property type="evidence" value="ECO:0007669"/>
    <property type="project" value="UniProtKB-KW"/>
</dbReference>
<proteinExistence type="predicted"/>
<keyword evidence="2" id="KW-0378">Hydrolase</keyword>
<dbReference type="InterPro" id="IPR041542">
    <property type="entry name" value="GH43_C2"/>
</dbReference>
<name>A0A2J4YLX4_9ENTR</name>
<dbReference type="Pfam" id="PF17851">
    <property type="entry name" value="GH43_C2"/>
    <property type="match status" value="1"/>
</dbReference>
<reference evidence="2 3" key="2">
    <citation type="submission" date="2018-01" db="EMBL/GenBank/DDBJ databases">
        <title>Genomic study of Klebsiella pneumoniae.</title>
        <authorList>
            <person name="Yang Y."/>
            <person name="Bicalho R."/>
        </authorList>
    </citation>
    <scope>NUCLEOTIDE SEQUENCE [LARGE SCALE GENOMIC DNA]</scope>
    <source>
        <strain evidence="2 3">A2</strain>
    </source>
</reference>